<dbReference type="AlphaFoldDB" id="A0A0F9LK76"/>
<reference evidence="2" key="1">
    <citation type="journal article" date="2015" name="Nature">
        <title>Complex archaea that bridge the gap between prokaryotes and eukaryotes.</title>
        <authorList>
            <person name="Spang A."/>
            <person name="Saw J.H."/>
            <person name="Jorgensen S.L."/>
            <person name="Zaremba-Niedzwiedzka K."/>
            <person name="Martijn J."/>
            <person name="Lind A.E."/>
            <person name="van Eijk R."/>
            <person name="Schleper C."/>
            <person name="Guy L."/>
            <person name="Ettema T.J."/>
        </authorList>
    </citation>
    <scope>NUCLEOTIDE SEQUENCE</scope>
</reference>
<dbReference type="EMBL" id="LAZR01006009">
    <property type="protein sequence ID" value="KKM95419.1"/>
    <property type="molecule type" value="Genomic_DNA"/>
</dbReference>
<gene>
    <name evidence="2" type="ORF">LCGC14_1188390</name>
</gene>
<evidence type="ECO:0000313" key="2">
    <source>
        <dbReference type="EMBL" id="KKM95419.1"/>
    </source>
</evidence>
<sequence>MAVTENAEGTMVEAEGIETPEAEPK</sequence>
<proteinExistence type="predicted"/>
<feature type="non-terminal residue" evidence="2">
    <location>
        <position position="25"/>
    </location>
</feature>
<protein>
    <submittedName>
        <fullName evidence="2">Uncharacterized protein</fullName>
    </submittedName>
</protein>
<feature type="region of interest" description="Disordered" evidence="1">
    <location>
        <begin position="1"/>
        <end position="25"/>
    </location>
</feature>
<comment type="caution">
    <text evidence="2">The sequence shown here is derived from an EMBL/GenBank/DDBJ whole genome shotgun (WGS) entry which is preliminary data.</text>
</comment>
<organism evidence="2">
    <name type="scientific">marine sediment metagenome</name>
    <dbReference type="NCBI Taxonomy" id="412755"/>
    <lineage>
        <taxon>unclassified sequences</taxon>
        <taxon>metagenomes</taxon>
        <taxon>ecological metagenomes</taxon>
    </lineage>
</organism>
<accession>A0A0F9LK76</accession>
<name>A0A0F9LK76_9ZZZZ</name>
<feature type="compositionally biased region" description="Acidic residues" evidence="1">
    <location>
        <begin position="15"/>
        <end position="25"/>
    </location>
</feature>
<evidence type="ECO:0000256" key="1">
    <source>
        <dbReference type="SAM" id="MobiDB-lite"/>
    </source>
</evidence>